<gene>
    <name evidence="1" type="ORF">ALQ94_05000</name>
</gene>
<name>A0A3M2WL48_PSEA0</name>
<feature type="non-terminal residue" evidence="1">
    <location>
        <position position="56"/>
    </location>
</feature>
<dbReference type="EMBL" id="RBNS01000204">
    <property type="protein sequence ID" value="RML51975.1"/>
    <property type="molecule type" value="Genomic_DNA"/>
</dbReference>
<organism evidence="1 2">
    <name type="scientific">Pseudomonas amygdali pv. morsprunorum</name>
    <dbReference type="NCBI Taxonomy" id="129138"/>
    <lineage>
        <taxon>Bacteria</taxon>
        <taxon>Pseudomonadati</taxon>
        <taxon>Pseudomonadota</taxon>
        <taxon>Gammaproteobacteria</taxon>
        <taxon>Pseudomonadales</taxon>
        <taxon>Pseudomonadaceae</taxon>
        <taxon>Pseudomonas</taxon>
        <taxon>Pseudomonas amygdali</taxon>
    </lineage>
</organism>
<evidence type="ECO:0000313" key="2">
    <source>
        <dbReference type="Proteomes" id="UP000277952"/>
    </source>
</evidence>
<proteinExistence type="predicted"/>
<dbReference type="Proteomes" id="UP000277952">
    <property type="component" value="Unassembled WGS sequence"/>
</dbReference>
<evidence type="ECO:0000313" key="1">
    <source>
        <dbReference type="EMBL" id="RML51975.1"/>
    </source>
</evidence>
<accession>A0A3M2WL48</accession>
<reference evidence="1 2" key="1">
    <citation type="submission" date="2018-08" db="EMBL/GenBank/DDBJ databases">
        <title>Recombination of ecologically and evolutionarily significant loci maintains genetic cohesion in the Pseudomonas syringae species complex.</title>
        <authorList>
            <person name="Dillon M."/>
            <person name="Thakur S."/>
            <person name="Almeida R.N.D."/>
            <person name="Weir B.S."/>
            <person name="Guttman D.S."/>
        </authorList>
    </citation>
    <scope>NUCLEOTIDE SEQUENCE [LARGE SCALE GENOMIC DNA]</scope>
    <source>
        <strain evidence="1 2">19322</strain>
    </source>
</reference>
<protein>
    <submittedName>
        <fullName evidence="1">LysR family transcriptional regulator</fullName>
    </submittedName>
</protein>
<dbReference type="AlphaFoldDB" id="A0A3M2WL48"/>
<sequence length="56" mass="6284">MALISLDRPASCEFNDRYSPKICFDWEDLHYFLTFATVKSLSGAAKKSGVDLAPEK</sequence>
<comment type="caution">
    <text evidence="1">The sequence shown here is derived from an EMBL/GenBank/DDBJ whole genome shotgun (WGS) entry which is preliminary data.</text>
</comment>